<dbReference type="Pfam" id="PF00145">
    <property type="entry name" value="DNA_methylase"/>
    <property type="match status" value="1"/>
</dbReference>
<dbReference type="SUPFAM" id="SSF53335">
    <property type="entry name" value="S-adenosyl-L-methionine-dependent methyltransferases"/>
    <property type="match status" value="1"/>
</dbReference>
<dbReference type="Proteomes" id="UP000198995">
    <property type="component" value="Unassembled WGS sequence"/>
</dbReference>
<keyword evidence="5" id="KW-0680">Restriction system</keyword>
<dbReference type="EC" id="2.1.1.37" evidence="1"/>
<comment type="similarity">
    <text evidence="6 7">Belongs to the class I-like SAM-binding methyltransferase superfamily. C5-methyltransferase family.</text>
</comment>
<evidence type="ECO:0000256" key="2">
    <source>
        <dbReference type="ARBA" id="ARBA00022603"/>
    </source>
</evidence>
<keyword evidence="2 6" id="KW-0489">Methyltransferase</keyword>
<dbReference type="STRING" id="2741.SAMN04489866_104181"/>
<dbReference type="PANTHER" id="PTHR10629">
    <property type="entry name" value="CYTOSINE-SPECIFIC METHYLTRANSFERASE"/>
    <property type="match status" value="1"/>
</dbReference>
<evidence type="ECO:0000256" key="6">
    <source>
        <dbReference type="PROSITE-ProRule" id="PRU01016"/>
    </source>
</evidence>
<keyword evidence="9" id="KW-1185">Reference proteome</keyword>
<proteinExistence type="inferred from homology"/>
<dbReference type="GO" id="GO:0009307">
    <property type="term" value="P:DNA restriction-modification system"/>
    <property type="evidence" value="ECO:0007669"/>
    <property type="project" value="UniProtKB-KW"/>
</dbReference>
<evidence type="ECO:0000256" key="3">
    <source>
        <dbReference type="ARBA" id="ARBA00022679"/>
    </source>
</evidence>
<dbReference type="PROSITE" id="PS51679">
    <property type="entry name" value="SAM_MT_C5"/>
    <property type="match status" value="1"/>
</dbReference>
<dbReference type="GO" id="GO:0044027">
    <property type="term" value="P:negative regulation of gene expression via chromosomal CpG island methylation"/>
    <property type="evidence" value="ECO:0007669"/>
    <property type="project" value="TreeGrafter"/>
</dbReference>
<dbReference type="PANTHER" id="PTHR10629:SF52">
    <property type="entry name" value="DNA (CYTOSINE-5)-METHYLTRANSFERASE 1"/>
    <property type="match status" value="1"/>
</dbReference>
<sequence length="344" mass="38648">MKVKAIDLFCGIGGLTCGLNQSGINVVAGIDLDPSCKYAYETYNHADFLLADITQLTGDHLNRYFLNADFTVLAGCAPCQPFSKLQQEHKRMTHKSWPMLNEYLRLIEEMHPDIVSMENVPDLERKDIFEHFVGQLKELGYSVNYKIIDAATVGVPQRRRRLIFLASLLGDIQFAKYPEKHVTVADTISKLPPLMAGKTDPIDPLHTCSSLGNANLERIRHSTPGGTWRDWPAKLLPNCYKRTSGQTYTSVYGRMSWDEPAPTLTTQFNNYGTGRYGHPEQDRAISIREGALLQSFPVDYPFLEPEGKTSIKVLARQIGNALPPLLGKYIGHSIQEHLKEQTNV</sequence>
<dbReference type="GO" id="GO:0003677">
    <property type="term" value="F:DNA binding"/>
    <property type="evidence" value="ECO:0007669"/>
    <property type="project" value="TreeGrafter"/>
</dbReference>
<protein>
    <recommendedName>
        <fullName evidence="1">DNA (cytosine-5-)-methyltransferase</fullName>
        <ecNumber evidence="1">2.1.1.37</ecNumber>
    </recommendedName>
</protein>
<dbReference type="Gene3D" id="3.40.50.150">
    <property type="entry name" value="Vaccinia Virus protein VP39"/>
    <property type="match status" value="1"/>
</dbReference>
<feature type="active site" evidence="6">
    <location>
        <position position="79"/>
    </location>
</feature>
<evidence type="ECO:0000256" key="1">
    <source>
        <dbReference type="ARBA" id="ARBA00011975"/>
    </source>
</evidence>
<evidence type="ECO:0000256" key="7">
    <source>
        <dbReference type="RuleBase" id="RU000416"/>
    </source>
</evidence>
<dbReference type="InterPro" id="IPR050390">
    <property type="entry name" value="C5-Methyltransferase"/>
</dbReference>
<dbReference type="GO" id="GO:0032259">
    <property type="term" value="P:methylation"/>
    <property type="evidence" value="ECO:0007669"/>
    <property type="project" value="UniProtKB-KW"/>
</dbReference>
<gene>
    <name evidence="8" type="ORF">SAMN04489866_104181</name>
</gene>
<accession>A0A1G6W162</accession>
<evidence type="ECO:0000256" key="4">
    <source>
        <dbReference type="ARBA" id="ARBA00022691"/>
    </source>
</evidence>
<dbReference type="EMBL" id="FNAF01000004">
    <property type="protein sequence ID" value="SDD58765.1"/>
    <property type="molecule type" value="Genomic_DNA"/>
</dbReference>
<dbReference type="PRINTS" id="PR00105">
    <property type="entry name" value="C5METTRFRASE"/>
</dbReference>
<dbReference type="RefSeq" id="WP_091791640.1">
    <property type="nucleotide sequence ID" value="NZ_FNAF01000004.1"/>
</dbReference>
<dbReference type="InterPro" id="IPR031303">
    <property type="entry name" value="C5_meth_CS"/>
</dbReference>
<evidence type="ECO:0000313" key="8">
    <source>
        <dbReference type="EMBL" id="SDD58765.1"/>
    </source>
</evidence>
<dbReference type="PROSITE" id="PS00095">
    <property type="entry name" value="C5_MTASE_2"/>
    <property type="match status" value="1"/>
</dbReference>
<organism evidence="8 9">
    <name type="scientific">Peptococcus niger</name>
    <dbReference type="NCBI Taxonomy" id="2741"/>
    <lineage>
        <taxon>Bacteria</taxon>
        <taxon>Bacillati</taxon>
        <taxon>Bacillota</taxon>
        <taxon>Clostridia</taxon>
        <taxon>Eubacteriales</taxon>
        <taxon>Peptococcaceae</taxon>
        <taxon>Peptococcus</taxon>
    </lineage>
</organism>
<dbReference type="InterPro" id="IPR029063">
    <property type="entry name" value="SAM-dependent_MTases_sf"/>
</dbReference>
<dbReference type="OrthoDB" id="9813719at2"/>
<dbReference type="InterPro" id="IPR001525">
    <property type="entry name" value="C5_MeTfrase"/>
</dbReference>
<reference evidence="8 9" key="1">
    <citation type="submission" date="2016-10" db="EMBL/GenBank/DDBJ databases">
        <authorList>
            <person name="de Groot N.N."/>
        </authorList>
    </citation>
    <scope>NUCLEOTIDE SEQUENCE [LARGE SCALE GENOMIC DNA]</scope>
    <source>
        <strain evidence="8 9">DSM 20475</strain>
    </source>
</reference>
<evidence type="ECO:0000256" key="5">
    <source>
        <dbReference type="ARBA" id="ARBA00022747"/>
    </source>
</evidence>
<dbReference type="Gene3D" id="3.90.120.10">
    <property type="entry name" value="DNA Methylase, subunit A, domain 2"/>
    <property type="match status" value="1"/>
</dbReference>
<evidence type="ECO:0000313" key="9">
    <source>
        <dbReference type="Proteomes" id="UP000198995"/>
    </source>
</evidence>
<dbReference type="GO" id="GO:0003886">
    <property type="term" value="F:DNA (cytosine-5-)-methyltransferase activity"/>
    <property type="evidence" value="ECO:0007669"/>
    <property type="project" value="UniProtKB-EC"/>
</dbReference>
<keyword evidence="3 6" id="KW-0808">Transferase</keyword>
<dbReference type="NCBIfam" id="TIGR00675">
    <property type="entry name" value="dcm"/>
    <property type="match status" value="1"/>
</dbReference>
<dbReference type="AlphaFoldDB" id="A0A1G6W162"/>
<name>A0A1G6W162_PEPNI</name>
<keyword evidence="4 6" id="KW-0949">S-adenosyl-L-methionine</keyword>